<dbReference type="Proteomes" id="UP000030752">
    <property type="component" value="Unassembled WGS sequence"/>
</dbReference>
<evidence type="ECO:0000256" key="6">
    <source>
        <dbReference type="ARBA" id="ARBA00022786"/>
    </source>
</evidence>
<dbReference type="InterPro" id="IPR051834">
    <property type="entry name" value="RING_finger_E3_ligase"/>
</dbReference>
<feature type="compositionally biased region" description="Low complexity" evidence="9">
    <location>
        <begin position="429"/>
        <end position="441"/>
    </location>
</feature>
<comment type="catalytic activity">
    <reaction evidence="1">
        <text>S-ubiquitinyl-[E2 ubiquitin-conjugating enzyme]-L-cysteine + [acceptor protein]-L-lysine = [E2 ubiquitin-conjugating enzyme]-L-cysteine + N(6)-ubiquitinyl-[acceptor protein]-L-lysine.</text>
        <dbReference type="EC" id="2.3.2.27"/>
    </reaction>
</comment>
<dbReference type="InterPro" id="IPR013083">
    <property type="entry name" value="Znf_RING/FYVE/PHD"/>
</dbReference>
<keyword evidence="7" id="KW-0862">Zinc</keyword>
<evidence type="ECO:0000256" key="9">
    <source>
        <dbReference type="SAM" id="MobiDB-lite"/>
    </source>
</evidence>
<dbReference type="GO" id="GO:0006511">
    <property type="term" value="P:ubiquitin-dependent protein catabolic process"/>
    <property type="evidence" value="ECO:0007669"/>
    <property type="project" value="TreeGrafter"/>
</dbReference>
<protein>
    <recommendedName>
        <fullName evidence="2">RING-type E3 ubiquitin transferase</fullName>
        <ecNumber evidence="2">2.3.2.27</ecNumber>
    </recommendedName>
</protein>
<feature type="region of interest" description="Disordered" evidence="9">
    <location>
        <begin position="356"/>
        <end position="495"/>
    </location>
</feature>
<dbReference type="STRING" id="1220924.W2SBB8"/>
<dbReference type="GO" id="GO:0061630">
    <property type="term" value="F:ubiquitin protein ligase activity"/>
    <property type="evidence" value="ECO:0007669"/>
    <property type="project" value="UniProtKB-EC"/>
</dbReference>
<proteinExistence type="predicted"/>
<feature type="compositionally biased region" description="Basic and acidic residues" evidence="9">
    <location>
        <begin position="99"/>
        <end position="111"/>
    </location>
</feature>
<evidence type="ECO:0000259" key="10">
    <source>
        <dbReference type="PROSITE" id="PS50089"/>
    </source>
</evidence>
<dbReference type="VEuPathDB" id="FungiDB:HMPREF1541_00071"/>
<keyword evidence="6" id="KW-0833">Ubl conjugation pathway</keyword>
<feature type="compositionally biased region" description="Polar residues" evidence="9">
    <location>
        <begin position="53"/>
        <end position="62"/>
    </location>
</feature>
<feature type="compositionally biased region" description="Basic and acidic residues" evidence="9">
    <location>
        <begin position="445"/>
        <end position="461"/>
    </location>
</feature>
<dbReference type="PROSITE" id="PS50089">
    <property type="entry name" value="ZF_RING_2"/>
    <property type="match status" value="1"/>
</dbReference>
<evidence type="ECO:0000256" key="3">
    <source>
        <dbReference type="ARBA" id="ARBA00022679"/>
    </source>
</evidence>
<dbReference type="SMART" id="SM00184">
    <property type="entry name" value="RING"/>
    <property type="match status" value="1"/>
</dbReference>
<dbReference type="GO" id="GO:0008270">
    <property type="term" value="F:zinc ion binding"/>
    <property type="evidence" value="ECO:0007669"/>
    <property type="project" value="UniProtKB-KW"/>
</dbReference>
<evidence type="ECO:0000256" key="7">
    <source>
        <dbReference type="ARBA" id="ARBA00022833"/>
    </source>
</evidence>
<dbReference type="GO" id="GO:0005634">
    <property type="term" value="C:nucleus"/>
    <property type="evidence" value="ECO:0007669"/>
    <property type="project" value="TreeGrafter"/>
</dbReference>
<organism evidence="11 12">
    <name type="scientific">Cyphellophora europaea (strain CBS 101466)</name>
    <name type="common">Phialophora europaea</name>
    <dbReference type="NCBI Taxonomy" id="1220924"/>
    <lineage>
        <taxon>Eukaryota</taxon>
        <taxon>Fungi</taxon>
        <taxon>Dikarya</taxon>
        <taxon>Ascomycota</taxon>
        <taxon>Pezizomycotina</taxon>
        <taxon>Eurotiomycetes</taxon>
        <taxon>Chaetothyriomycetidae</taxon>
        <taxon>Chaetothyriales</taxon>
        <taxon>Cyphellophoraceae</taxon>
        <taxon>Cyphellophora</taxon>
    </lineage>
</organism>
<dbReference type="CDD" id="cd16454">
    <property type="entry name" value="RING-H2_PA-TM-RING"/>
    <property type="match status" value="1"/>
</dbReference>
<evidence type="ECO:0000313" key="11">
    <source>
        <dbReference type="EMBL" id="ETN45890.1"/>
    </source>
</evidence>
<dbReference type="HOGENOM" id="CLU_021597_0_0_1"/>
<evidence type="ECO:0000313" key="12">
    <source>
        <dbReference type="Proteomes" id="UP000030752"/>
    </source>
</evidence>
<evidence type="ECO:0000256" key="4">
    <source>
        <dbReference type="ARBA" id="ARBA00022723"/>
    </source>
</evidence>
<dbReference type="OrthoDB" id="8062037at2759"/>
<keyword evidence="5 8" id="KW-0863">Zinc-finger</keyword>
<accession>W2SBB8</accession>
<dbReference type="PANTHER" id="PTHR45931:SF3">
    <property type="entry name" value="RING ZINC FINGER-CONTAINING PROTEIN"/>
    <property type="match status" value="1"/>
</dbReference>
<dbReference type="SUPFAM" id="SSF57850">
    <property type="entry name" value="RING/U-box"/>
    <property type="match status" value="1"/>
</dbReference>
<dbReference type="Gene3D" id="3.30.40.10">
    <property type="entry name" value="Zinc/RING finger domain, C3HC4 (zinc finger)"/>
    <property type="match status" value="1"/>
</dbReference>
<dbReference type="InterPro" id="IPR001841">
    <property type="entry name" value="Znf_RING"/>
</dbReference>
<evidence type="ECO:0000256" key="1">
    <source>
        <dbReference type="ARBA" id="ARBA00000900"/>
    </source>
</evidence>
<dbReference type="InParanoid" id="W2SBB8"/>
<keyword evidence="3" id="KW-0808">Transferase</keyword>
<dbReference type="PANTHER" id="PTHR45931">
    <property type="entry name" value="SI:CH211-59O9.10"/>
    <property type="match status" value="1"/>
</dbReference>
<keyword evidence="4" id="KW-0479">Metal-binding</keyword>
<gene>
    <name evidence="11" type="ORF">HMPREF1541_00071</name>
</gene>
<feature type="region of interest" description="Disordered" evidence="9">
    <location>
        <begin position="48"/>
        <end position="137"/>
    </location>
</feature>
<reference evidence="11 12" key="1">
    <citation type="submission" date="2013-03" db="EMBL/GenBank/DDBJ databases">
        <title>The Genome Sequence of Phialophora europaea CBS 101466.</title>
        <authorList>
            <consortium name="The Broad Institute Genomics Platform"/>
            <person name="Cuomo C."/>
            <person name="de Hoog S."/>
            <person name="Gorbushina A."/>
            <person name="Walker B."/>
            <person name="Young S.K."/>
            <person name="Zeng Q."/>
            <person name="Gargeya S."/>
            <person name="Fitzgerald M."/>
            <person name="Haas B."/>
            <person name="Abouelleil A."/>
            <person name="Allen A.W."/>
            <person name="Alvarado L."/>
            <person name="Arachchi H.M."/>
            <person name="Berlin A.M."/>
            <person name="Chapman S.B."/>
            <person name="Gainer-Dewar J."/>
            <person name="Goldberg J."/>
            <person name="Griggs A."/>
            <person name="Gujja S."/>
            <person name="Hansen M."/>
            <person name="Howarth C."/>
            <person name="Imamovic A."/>
            <person name="Ireland A."/>
            <person name="Larimer J."/>
            <person name="McCowan C."/>
            <person name="Murphy C."/>
            <person name="Pearson M."/>
            <person name="Poon T.W."/>
            <person name="Priest M."/>
            <person name="Roberts A."/>
            <person name="Saif S."/>
            <person name="Shea T."/>
            <person name="Sisk P."/>
            <person name="Sykes S."/>
            <person name="Wortman J."/>
            <person name="Nusbaum C."/>
            <person name="Birren B."/>
        </authorList>
    </citation>
    <scope>NUCLEOTIDE SEQUENCE [LARGE SCALE GENOMIC DNA]</scope>
    <source>
        <strain evidence="11 12">CBS 101466</strain>
    </source>
</reference>
<evidence type="ECO:0000256" key="2">
    <source>
        <dbReference type="ARBA" id="ARBA00012483"/>
    </source>
</evidence>
<evidence type="ECO:0000256" key="5">
    <source>
        <dbReference type="ARBA" id="ARBA00022771"/>
    </source>
</evidence>
<feature type="domain" description="RING-type" evidence="10">
    <location>
        <begin position="314"/>
        <end position="355"/>
    </location>
</feature>
<dbReference type="GeneID" id="19967410"/>
<evidence type="ECO:0000256" key="8">
    <source>
        <dbReference type="PROSITE-ProRule" id="PRU00175"/>
    </source>
</evidence>
<name>W2SBB8_CYPE1</name>
<dbReference type="GO" id="GO:0016567">
    <property type="term" value="P:protein ubiquitination"/>
    <property type="evidence" value="ECO:0007669"/>
    <property type="project" value="UniProtKB-ARBA"/>
</dbReference>
<dbReference type="Pfam" id="PF13639">
    <property type="entry name" value="zf-RING_2"/>
    <property type="match status" value="1"/>
</dbReference>
<feature type="compositionally biased region" description="Polar residues" evidence="9">
    <location>
        <begin position="360"/>
        <end position="372"/>
    </location>
</feature>
<dbReference type="eggNOG" id="KOG0800">
    <property type="taxonomic scope" value="Eukaryota"/>
</dbReference>
<dbReference type="EMBL" id="KB822711">
    <property type="protein sequence ID" value="ETN45890.1"/>
    <property type="molecule type" value="Genomic_DNA"/>
</dbReference>
<sequence length="495" mass="54464">MSDGLRRLEGERVFCHQCNNEWDRSRGGLTCPRCNGDFTEIVSPIYSGRNHFTDSPQLSGQNGAPEEEDLFPGQRAASPPRHRYPFDSPSPDQGPLSDPFRRSTPFDDHNPWADVPDPEEGDISTFQFSTPGGGRGTFSFTSRTYASRGQPFAARAMTGPQVFPFGPMSAFGSMGGPGNGGFNNDPMRRQGPMAQPADMQDLFSVIMQSMQAANLNNTGPNGERATRGGFFLGGGTAGNRPPGPFELLTAILNPGGAGRHGDMVWSQEHFDRILEQLAEQGNTAPPPASEDAIKNLPKKKMNKEMMGDDGQAECSICMDNVEMDAEVTTLPCNHWFHEECVVAWLKEHDTCPHCRKPITNPENNQNQPSGSPRLSRRSTHLSDTMNGPGGDGTRENPWSVPASPSSIRDARNRYYGRRSGDRDREPSRRSSSPRRQSQPEQYYGGRHESTEYYTHRPEPSRHSSRRHSRHDPPSSSGGGVTGWIRNHLPGGGGSR</sequence>
<keyword evidence="12" id="KW-1185">Reference proteome</keyword>
<dbReference type="FunFam" id="3.30.40.10:FF:000127">
    <property type="entry name" value="E3 ubiquitin-protein ligase RNF181"/>
    <property type="match status" value="1"/>
</dbReference>
<feature type="compositionally biased region" description="Basic and acidic residues" evidence="9">
    <location>
        <begin position="408"/>
        <end position="428"/>
    </location>
</feature>
<dbReference type="EC" id="2.3.2.27" evidence="2"/>
<dbReference type="RefSeq" id="XP_008710602.1">
    <property type="nucleotide sequence ID" value="XM_008712380.1"/>
</dbReference>
<dbReference type="AlphaFoldDB" id="W2SBB8"/>